<protein>
    <recommendedName>
        <fullName evidence="2">TonB C-terminal domain-containing protein</fullName>
    </recommendedName>
</protein>
<keyword evidence="1" id="KW-0732">Signal</keyword>
<dbReference type="InterPro" id="IPR037682">
    <property type="entry name" value="TonB_C"/>
</dbReference>
<dbReference type="RefSeq" id="WP_135072314.1">
    <property type="nucleotide sequence ID" value="NZ_SPSB01000002.1"/>
</dbReference>
<name>A0A4Y9QW85_9BACT</name>
<dbReference type="EMBL" id="SPSB01000002">
    <property type="protein sequence ID" value="TFV95832.1"/>
    <property type="molecule type" value="Genomic_DNA"/>
</dbReference>
<comment type="caution">
    <text evidence="3">The sequence shown here is derived from an EMBL/GenBank/DDBJ whole genome shotgun (WGS) entry which is preliminary data.</text>
</comment>
<dbReference type="Proteomes" id="UP000297647">
    <property type="component" value="Unassembled WGS sequence"/>
</dbReference>
<keyword evidence="4" id="KW-1185">Reference proteome</keyword>
<feature type="chain" id="PRO_5021311762" description="TonB C-terminal domain-containing protein" evidence="1">
    <location>
        <begin position="24"/>
        <end position="217"/>
    </location>
</feature>
<evidence type="ECO:0000259" key="2">
    <source>
        <dbReference type="Pfam" id="PF03544"/>
    </source>
</evidence>
<gene>
    <name evidence="3" type="ORF">E4S40_06310</name>
</gene>
<dbReference type="AlphaFoldDB" id="A0A4Y9QW85"/>
<dbReference type="SUPFAM" id="SSF74653">
    <property type="entry name" value="TolA/TonB C-terminal domain"/>
    <property type="match status" value="1"/>
</dbReference>
<dbReference type="InterPro" id="IPR011990">
    <property type="entry name" value="TPR-like_helical_dom_sf"/>
</dbReference>
<proteinExistence type="predicted"/>
<dbReference type="OrthoDB" id="824581at2"/>
<accession>A0A4Y9QW85</accession>
<dbReference type="GO" id="GO:0055085">
    <property type="term" value="P:transmembrane transport"/>
    <property type="evidence" value="ECO:0007669"/>
    <property type="project" value="InterPro"/>
</dbReference>
<evidence type="ECO:0000313" key="4">
    <source>
        <dbReference type="Proteomes" id="UP000297647"/>
    </source>
</evidence>
<evidence type="ECO:0000256" key="1">
    <source>
        <dbReference type="SAM" id="SignalP"/>
    </source>
</evidence>
<reference evidence="3 4" key="1">
    <citation type="submission" date="2019-03" db="EMBL/GenBank/DDBJ databases">
        <title>Algoriphagus sp. nov, a new strain isolated from root system soil of mangrove plant Kandelia.</title>
        <authorList>
            <person name="Yin Q."/>
            <person name="Wang K."/>
            <person name="Song Z."/>
        </authorList>
    </citation>
    <scope>NUCLEOTIDE SEQUENCE [LARGE SCALE GENOMIC DNA]</scope>
    <source>
        <strain evidence="3 4">XY-J91</strain>
    </source>
</reference>
<dbReference type="Pfam" id="PF03544">
    <property type="entry name" value="TonB_C"/>
    <property type="match status" value="1"/>
</dbReference>
<sequence>MRPISFIALFFSCFFFFLSPTQAQEANASNGALKVWEKILASNTRYPTANLRARKTGYIIIDIQFDEQGNIASHVTAEAKSKEMEKSAETALEKAKDLWKPEMLSDRSREEIYQLVFSFDMIDPNNPDAPIEAATKQIYKGKPEKALKIADRLVNEKPFDPKYLELRSQIHRQLGNEAEATADLLESQRLKEKTLATIDIKVFGVTSTRVVSGTFQR</sequence>
<dbReference type="Gene3D" id="1.25.40.10">
    <property type="entry name" value="Tetratricopeptide repeat domain"/>
    <property type="match status" value="1"/>
</dbReference>
<dbReference type="SUPFAM" id="SSF48452">
    <property type="entry name" value="TPR-like"/>
    <property type="match status" value="1"/>
</dbReference>
<evidence type="ECO:0000313" key="3">
    <source>
        <dbReference type="EMBL" id="TFV95832.1"/>
    </source>
</evidence>
<organism evidence="3 4">
    <name type="scientific">Algoriphagus kandeliae</name>
    <dbReference type="NCBI Taxonomy" id="2562278"/>
    <lineage>
        <taxon>Bacteria</taxon>
        <taxon>Pseudomonadati</taxon>
        <taxon>Bacteroidota</taxon>
        <taxon>Cytophagia</taxon>
        <taxon>Cytophagales</taxon>
        <taxon>Cyclobacteriaceae</taxon>
        <taxon>Algoriphagus</taxon>
    </lineage>
</organism>
<feature type="signal peptide" evidence="1">
    <location>
        <begin position="1"/>
        <end position="23"/>
    </location>
</feature>
<feature type="domain" description="TonB C-terminal" evidence="2">
    <location>
        <begin position="43"/>
        <end position="120"/>
    </location>
</feature>